<accession>A0A3S2W6B5</accession>
<sequence>MVKLNEAKRRIMIQKLEVYGNYSFDALHSFSLSELNKRYHECMAAMHPHDGTGSIKWKKLR</sequence>
<gene>
    <name evidence="1" type="ORF">EM808_00365</name>
</gene>
<proteinExistence type="predicted"/>
<keyword evidence="2" id="KW-1185">Reference proteome</keyword>
<protein>
    <submittedName>
        <fullName evidence="1">Uncharacterized protein</fullName>
    </submittedName>
</protein>
<dbReference type="Proteomes" id="UP000288024">
    <property type="component" value="Unassembled WGS sequence"/>
</dbReference>
<dbReference type="RefSeq" id="WP_127734349.1">
    <property type="nucleotide sequence ID" value="NZ_RZTZ01000001.1"/>
</dbReference>
<evidence type="ECO:0000313" key="2">
    <source>
        <dbReference type="Proteomes" id="UP000288024"/>
    </source>
</evidence>
<dbReference type="AlphaFoldDB" id="A0A3S2W6B5"/>
<evidence type="ECO:0000313" key="1">
    <source>
        <dbReference type="EMBL" id="RVT66979.1"/>
    </source>
</evidence>
<name>A0A3S2W6B5_9BACI</name>
<organism evidence="1 2">
    <name type="scientific">Niallia taxi</name>
    <dbReference type="NCBI Taxonomy" id="2499688"/>
    <lineage>
        <taxon>Bacteria</taxon>
        <taxon>Bacillati</taxon>
        <taxon>Bacillota</taxon>
        <taxon>Bacilli</taxon>
        <taxon>Bacillales</taxon>
        <taxon>Bacillaceae</taxon>
        <taxon>Niallia</taxon>
    </lineage>
</organism>
<comment type="caution">
    <text evidence="1">The sequence shown here is derived from an EMBL/GenBank/DDBJ whole genome shotgun (WGS) entry which is preliminary data.</text>
</comment>
<reference evidence="1 2" key="1">
    <citation type="submission" date="2019-01" db="EMBL/GenBank/DDBJ databases">
        <title>Bacillus sp. M5HDSG1-1, whole genome shotgun sequence.</title>
        <authorList>
            <person name="Tuo L."/>
        </authorList>
    </citation>
    <scope>NUCLEOTIDE SEQUENCE [LARGE SCALE GENOMIC DNA]</scope>
    <source>
        <strain evidence="1 2">M5HDSG1-1</strain>
    </source>
</reference>
<dbReference type="EMBL" id="RZTZ01000001">
    <property type="protein sequence ID" value="RVT66979.1"/>
    <property type="molecule type" value="Genomic_DNA"/>
</dbReference>